<dbReference type="PANTHER" id="PTHR22050">
    <property type="entry name" value="RW1 PROTEIN HOMOLOG"/>
    <property type="match status" value="1"/>
</dbReference>
<name>A0A814W3Q9_9BILA</name>
<dbReference type="AlphaFoldDB" id="A0A814W3Q9"/>
<evidence type="ECO:0000313" key="5">
    <source>
        <dbReference type="EMBL" id="CAF3961687.1"/>
    </source>
</evidence>
<dbReference type="InterPro" id="IPR022113">
    <property type="entry name" value="TMEM131L_N"/>
</dbReference>
<evidence type="ECO:0000259" key="3">
    <source>
        <dbReference type="Pfam" id="PF24495"/>
    </source>
</evidence>
<dbReference type="GO" id="GO:0016020">
    <property type="term" value="C:membrane"/>
    <property type="evidence" value="ECO:0007669"/>
    <property type="project" value="TreeGrafter"/>
</dbReference>
<proteinExistence type="predicted"/>
<dbReference type="InterPro" id="IPR013783">
    <property type="entry name" value="Ig-like_fold"/>
</dbReference>
<reference evidence="4" key="1">
    <citation type="submission" date="2021-02" db="EMBL/GenBank/DDBJ databases">
        <authorList>
            <person name="Nowell W R."/>
        </authorList>
    </citation>
    <scope>NUCLEOTIDE SEQUENCE</scope>
</reference>
<keyword evidence="1" id="KW-0732">Signal</keyword>
<dbReference type="InterPro" id="IPR039877">
    <property type="entry name" value="TMEM131-like"/>
</dbReference>
<feature type="domain" description="TMEM131 second Ig-like" evidence="3">
    <location>
        <begin position="227"/>
        <end position="275"/>
    </location>
</feature>
<feature type="signal peptide" evidence="1">
    <location>
        <begin position="1"/>
        <end position="19"/>
    </location>
</feature>
<dbReference type="Proteomes" id="UP000681722">
    <property type="component" value="Unassembled WGS sequence"/>
</dbReference>
<organism evidence="4 6">
    <name type="scientific">Didymodactylos carnosus</name>
    <dbReference type="NCBI Taxonomy" id="1234261"/>
    <lineage>
        <taxon>Eukaryota</taxon>
        <taxon>Metazoa</taxon>
        <taxon>Spiralia</taxon>
        <taxon>Gnathifera</taxon>
        <taxon>Rotifera</taxon>
        <taxon>Eurotatoria</taxon>
        <taxon>Bdelloidea</taxon>
        <taxon>Philodinida</taxon>
        <taxon>Philodinidae</taxon>
        <taxon>Didymodactylos</taxon>
    </lineage>
</organism>
<dbReference type="OrthoDB" id="168404at2759"/>
<keyword evidence="6" id="KW-1185">Reference proteome</keyword>
<evidence type="ECO:0000313" key="6">
    <source>
        <dbReference type="Proteomes" id="UP000663829"/>
    </source>
</evidence>
<accession>A0A814W3Q9</accession>
<dbReference type="Gene3D" id="2.60.40.10">
    <property type="entry name" value="Immunoglobulins"/>
    <property type="match status" value="1"/>
</dbReference>
<evidence type="ECO:0000256" key="1">
    <source>
        <dbReference type="SAM" id="SignalP"/>
    </source>
</evidence>
<dbReference type="EMBL" id="CAJOBC010008440">
    <property type="protein sequence ID" value="CAF3961687.1"/>
    <property type="molecule type" value="Genomic_DNA"/>
</dbReference>
<dbReference type="InterPro" id="IPR056311">
    <property type="entry name" value="TMEM131_Ig_2"/>
</dbReference>
<comment type="caution">
    <text evidence="4">The sequence shown here is derived from an EMBL/GenBank/DDBJ whole genome shotgun (WGS) entry which is preliminary data.</text>
</comment>
<dbReference type="PANTHER" id="PTHR22050:SF0">
    <property type="entry name" value="TRANSMEMBRANE PROTEIN 131 HOMOLOG"/>
    <property type="match status" value="1"/>
</dbReference>
<protein>
    <submittedName>
        <fullName evidence="4">Uncharacterized protein</fullName>
    </submittedName>
</protein>
<evidence type="ECO:0000313" key="4">
    <source>
        <dbReference type="EMBL" id="CAF1197226.1"/>
    </source>
</evidence>
<sequence length="741" mass="83910">MIFLLHVSTVLLTIVNALSSEIYGDGDSETIIQLSNDAIYVVKSSAQTFSLNRDDSNNDNNDLTALLLSLYKENYHLNDIDEAVISNIEEDIEETNQTPITSTIAYPDLSVFSNSIKEILTTSISSLVQFIPAILDFDVQSIGVPRVHSVIVINNSPDTLNLESISGTTVQFYCSFFTQKSVPSNSNTSFNIYFLPRSLGKAHSTLVINSNQGIFHYSVLGTGLPNPFRLRPYVGVHIPLNTSYQQFVRLHNPYNRTLEITEVYTSDDDLVIVPPAIDNIHLLKSSSSTTTTIINNNFLFASTSDDTLPNGSPIHHFHFHKDYWTLKPYETKIIMKLNFLARTINKHSAFLCIKTNLNDTIILPIEMEVSNQPGLYTNIDLIEFGNGVIRSNEEPITIQLYVINNGPKLLTISDVRLNHPTDAITIRFEHVYLPVDIYRLNKIAEITLDPSKIPTDIEQLSGLIQIRTRSSNHYELQIPYRITIYHGSLDYEKEKTFFFISSSLSPTSMTSNDCDKSSKLCEKDLEQCRHISVINRFSYPLVIHNVTFGEETIHNYINLNYSSEPIYLSPGEEKIPFCLKLQRTSTLDKFVNIEDSIVIHTNLSFFHLPIYLYNAQLTFNLFDGGMASYGTILLNLNNILLSSIYVNTMKEVKIVVSNSNPIEISIEKIFSTYSPNSSIQLLYMKHLSSNKRVIFNKSYTNLDIAKLVIPAQHQAIFSIFINGTNIPKAYIESIKFETPYQ</sequence>
<dbReference type="EMBL" id="CAJNOQ010008438">
    <property type="protein sequence ID" value="CAF1197226.1"/>
    <property type="molecule type" value="Genomic_DNA"/>
</dbReference>
<gene>
    <name evidence="4" type="ORF">GPM918_LOCUS23528</name>
    <name evidence="5" type="ORF">SRO942_LOCUS23530</name>
</gene>
<feature type="chain" id="PRO_5036411011" evidence="1">
    <location>
        <begin position="20"/>
        <end position="741"/>
    </location>
</feature>
<feature type="non-terminal residue" evidence="4">
    <location>
        <position position="1"/>
    </location>
</feature>
<dbReference type="Proteomes" id="UP000663829">
    <property type="component" value="Unassembled WGS sequence"/>
</dbReference>
<dbReference type="Pfam" id="PF24495">
    <property type="entry name" value="Ig_TMEM131_2"/>
    <property type="match status" value="1"/>
</dbReference>
<dbReference type="Pfam" id="PF12371">
    <property type="entry name" value="TMEM131_like_N"/>
    <property type="match status" value="1"/>
</dbReference>
<feature type="domain" description="Transmembrane protein 131-like N-terminal" evidence="2">
    <location>
        <begin position="128"/>
        <end position="209"/>
    </location>
</feature>
<evidence type="ECO:0000259" key="2">
    <source>
        <dbReference type="Pfam" id="PF12371"/>
    </source>
</evidence>